<name>A0A1V6LPG6_9FLAO</name>
<comment type="similarity">
    <text evidence="1 4">Belongs to the glycosyl hydrolase 28 family.</text>
</comment>
<reference evidence="5 6" key="1">
    <citation type="submission" date="2016-12" db="EMBL/GenBank/DDBJ databases">
        <authorList>
            <person name="Song W.-J."/>
            <person name="Kurnit D.M."/>
        </authorList>
    </citation>
    <scope>NUCLEOTIDE SEQUENCE [LARGE SCALE GENOMIC DNA]</scope>
    <source>
        <strain evidence="5 6">HSG9</strain>
    </source>
</reference>
<comment type="caution">
    <text evidence="5">The sequence shown here is derived from an EMBL/GenBank/DDBJ whole genome shotgun (WGS) entry which is preliminary data.</text>
</comment>
<evidence type="ECO:0000256" key="2">
    <source>
        <dbReference type="ARBA" id="ARBA00022801"/>
    </source>
</evidence>
<dbReference type="SUPFAM" id="SSF51126">
    <property type="entry name" value="Pectin lyase-like"/>
    <property type="match status" value="1"/>
</dbReference>
<sequence>MVLTRYLSVILLVFTFACKKNKETKTNIGSKTSLEPGWTHKVGAKNFNVPERIFYANDFGAQSKVGFTNTKAIQTAIDSCAASGGGIVKFRPGTYLSGSIFLKDNVQLHLDKEVTLLGSQNILDYKEIATRVAGIEMEWPAALVNAIDTQNVLISGEGTIDGQGKVFWDMYWDMRKNDYEPKGLRWIVDYDAKRPRTVLIQNSKNVIVRDLTLQRAGFWTVQILYSKHITTDGLTIRNNIGGHGPSTDGIDIDSSSYILVQNCDIDCNDDNFCLKAGRDWDGLRVNRPTEYVVIKDCKTGKGAGLLTVGSETSGGIRHIYANNIQGKGTDAGLKLKSATTRGGVIEDIIFDNMKMDSVGTFLSISTNWNPTYSYSKLPKEYNIDEVPEHWKTMLNTVPEQQGIPQFKNIVLNNVLVKHANKAISVSGLEVSTINKVYLKDVQINAATAGSINHSKNWKIDNVSLRTLDASKVELENCSNIDLKAIYD</sequence>
<keyword evidence="6" id="KW-1185">Reference proteome</keyword>
<gene>
    <name evidence="5" type="ORF">BUL40_13040</name>
</gene>
<dbReference type="InterPro" id="IPR011050">
    <property type="entry name" value="Pectin_lyase_fold/virulence"/>
</dbReference>
<keyword evidence="2 4" id="KW-0378">Hydrolase</keyword>
<dbReference type="OrthoDB" id="9795222at2"/>
<evidence type="ECO:0000256" key="4">
    <source>
        <dbReference type="RuleBase" id="RU361169"/>
    </source>
</evidence>
<protein>
    <submittedName>
        <fullName evidence="5">Exo-poly-alpha-D-galacturonosidase</fullName>
    </submittedName>
</protein>
<evidence type="ECO:0000313" key="5">
    <source>
        <dbReference type="EMBL" id="OQD42028.1"/>
    </source>
</evidence>
<evidence type="ECO:0000256" key="1">
    <source>
        <dbReference type="ARBA" id="ARBA00008834"/>
    </source>
</evidence>
<dbReference type="GO" id="GO:0004650">
    <property type="term" value="F:polygalacturonase activity"/>
    <property type="evidence" value="ECO:0007669"/>
    <property type="project" value="InterPro"/>
</dbReference>
<dbReference type="Gene3D" id="2.160.20.10">
    <property type="entry name" value="Single-stranded right-handed beta-helix, Pectin lyase-like"/>
    <property type="match status" value="1"/>
</dbReference>
<evidence type="ECO:0000256" key="3">
    <source>
        <dbReference type="ARBA" id="ARBA00023295"/>
    </source>
</evidence>
<evidence type="ECO:0000313" key="6">
    <source>
        <dbReference type="Proteomes" id="UP000191680"/>
    </source>
</evidence>
<dbReference type="PROSITE" id="PS51257">
    <property type="entry name" value="PROKAR_LIPOPROTEIN"/>
    <property type="match status" value="1"/>
</dbReference>
<accession>A0A1V6LPG6</accession>
<dbReference type="PANTHER" id="PTHR31339:SF9">
    <property type="entry name" value="PLASMIN AND FIBRONECTIN-BINDING PROTEIN A"/>
    <property type="match status" value="1"/>
</dbReference>
<dbReference type="EMBL" id="MTBC01000009">
    <property type="protein sequence ID" value="OQD42028.1"/>
    <property type="molecule type" value="Genomic_DNA"/>
</dbReference>
<proteinExistence type="inferred from homology"/>
<dbReference type="RefSeq" id="WP_080319607.1">
    <property type="nucleotide sequence ID" value="NZ_MTBC01000009.1"/>
</dbReference>
<dbReference type="AlphaFoldDB" id="A0A1V6LPG6"/>
<dbReference type="Proteomes" id="UP000191680">
    <property type="component" value="Unassembled WGS sequence"/>
</dbReference>
<dbReference type="GO" id="GO:0005975">
    <property type="term" value="P:carbohydrate metabolic process"/>
    <property type="evidence" value="ECO:0007669"/>
    <property type="project" value="InterPro"/>
</dbReference>
<dbReference type="PANTHER" id="PTHR31339">
    <property type="entry name" value="PECTIN LYASE-RELATED"/>
    <property type="match status" value="1"/>
</dbReference>
<dbReference type="InterPro" id="IPR000743">
    <property type="entry name" value="Glyco_hydro_28"/>
</dbReference>
<keyword evidence="3 4" id="KW-0326">Glycosidase</keyword>
<dbReference type="InterPro" id="IPR051801">
    <property type="entry name" value="GH28_Enzymes"/>
</dbReference>
<organism evidence="5 6">
    <name type="scientific">Croceivirga radicis</name>
    <dbReference type="NCBI Taxonomy" id="1929488"/>
    <lineage>
        <taxon>Bacteria</taxon>
        <taxon>Pseudomonadati</taxon>
        <taxon>Bacteroidota</taxon>
        <taxon>Flavobacteriia</taxon>
        <taxon>Flavobacteriales</taxon>
        <taxon>Flavobacteriaceae</taxon>
        <taxon>Croceivirga</taxon>
    </lineage>
</organism>
<dbReference type="Pfam" id="PF00295">
    <property type="entry name" value="Glyco_hydro_28"/>
    <property type="match status" value="1"/>
</dbReference>
<dbReference type="InterPro" id="IPR012334">
    <property type="entry name" value="Pectin_lyas_fold"/>
</dbReference>